<accession>A0A2G5SWH0</accession>
<evidence type="ECO:0000256" key="1">
    <source>
        <dbReference type="SAM" id="MobiDB-lite"/>
    </source>
</evidence>
<keyword evidence="3" id="KW-1185">Reference proteome</keyword>
<dbReference type="AlphaFoldDB" id="A0A2G5SWH0"/>
<feature type="region of interest" description="Disordered" evidence="1">
    <location>
        <begin position="1"/>
        <end position="38"/>
    </location>
</feature>
<dbReference type="Gene3D" id="3.30.40.10">
    <property type="entry name" value="Zinc/RING finger domain, C3HC4 (zinc finger)"/>
    <property type="match status" value="1"/>
</dbReference>
<comment type="caution">
    <text evidence="2">The sequence shown here is derived from an EMBL/GenBank/DDBJ whole genome shotgun (WGS) entry which is preliminary data.</text>
</comment>
<dbReference type="InterPro" id="IPR013083">
    <property type="entry name" value="Znf_RING/FYVE/PHD"/>
</dbReference>
<proteinExistence type="predicted"/>
<organism evidence="2 3">
    <name type="scientific">Caenorhabditis nigoni</name>
    <dbReference type="NCBI Taxonomy" id="1611254"/>
    <lineage>
        <taxon>Eukaryota</taxon>
        <taxon>Metazoa</taxon>
        <taxon>Ecdysozoa</taxon>
        <taxon>Nematoda</taxon>
        <taxon>Chromadorea</taxon>
        <taxon>Rhabditida</taxon>
        <taxon>Rhabditina</taxon>
        <taxon>Rhabditomorpha</taxon>
        <taxon>Rhabditoidea</taxon>
        <taxon>Rhabditidae</taxon>
        <taxon>Peloderinae</taxon>
        <taxon>Caenorhabditis</taxon>
    </lineage>
</organism>
<dbReference type="Proteomes" id="UP000230233">
    <property type="component" value="Chromosome X"/>
</dbReference>
<reference evidence="3" key="1">
    <citation type="submission" date="2017-10" db="EMBL/GenBank/DDBJ databases">
        <title>Rapid genome shrinkage in a self-fertile nematode reveals novel sperm competition proteins.</title>
        <authorList>
            <person name="Yin D."/>
            <person name="Schwarz E.M."/>
            <person name="Thomas C.G."/>
            <person name="Felde R.L."/>
            <person name="Korf I.F."/>
            <person name="Cutter A.D."/>
            <person name="Schartner C.M."/>
            <person name="Ralston E.J."/>
            <person name="Meyer B.J."/>
            <person name="Haag E.S."/>
        </authorList>
    </citation>
    <scope>NUCLEOTIDE SEQUENCE [LARGE SCALE GENOMIC DNA]</scope>
    <source>
        <strain evidence="3">JU1422</strain>
    </source>
</reference>
<feature type="compositionally biased region" description="Acidic residues" evidence="1">
    <location>
        <begin position="18"/>
        <end position="38"/>
    </location>
</feature>
<gene>
    <name evidence="2" type="primary">Cni-F27D9.12</name>
    <name evidence="2" type="synonym">Cnig_chr_X.g24838</name>
    <name evidence="2" type="ORF">B9Z55_024838</name>
</gene>
<evidence type="ECO:0000313" key="3">
    <source>
        <dbReference type="Proteomes" id="UP000230233"/>
    </source>
</evidence>
<name>A0A2G5SWH0_9PELO</name>
<feature type="compositionally biased region" description="Polar residues" evidence="1">
    <location>
        <begin position="1"/>
        <end position="12"/>
    </location>
</feature>
<evidence type="ECO:0000313" key="2">
    <source>
        <dbReference type="EMBL" id="PIC19211.1"/>
    </source>
</evidence>
<sequence length="110" mass="12966">MSTTQQSTVNQQPREEPREDEEISSESEDAEVQDDEEDEDYCTACLEYLIERKTPPSCRHGYCIQCFYLLISRRTNCLICNVPIYEIERVFKDLRSRVNIEANKKQPRPT</sequence>
<dbReference type="OrthoDB" id="5838770at2759"/>
<evidence type="ECO:0008006" key="4">
    <source>
        <dbReference type="Google" id="ProtNLM"/>
    </source>
</evidence>
<dbReference type="EMBL" id="PDUG01000006">
    <property type="protein sequence ID" value="PIC19211.1"/>
    <property type="molecule type" value="Genomic_DNA"/>
</dbReference>
<protein>
    <recommendedName>
        <fullName evidence="4">RING-type domain-containing protein</fullName>
    </recommendedName>
</protein>
<dbReference type="SUPFAM" id="SSF57850">
    <property type="entry name" value="RING/U-box"/>
    <property type="match status" value="1"/>
</dbReference>